<evidence type="ECO:0000256" key="6">
    <source>
        <dbReference type="ARBA" id="ARBA00023136"/>
    </source>
</evidence>
<dbReference type="SUPFAM" id="SSF161098">
    <property type="entry name" value="MetI-like"/>
    <property type="match status" value="1"/>
</dbReference>
<keyword evidence="5 7" id="KW-1133">Transmembrane helix</keyword>
<dbReference type="Pfam" id="PF00528">
    <property type="entry name" value="BPD_transp_1"/>
    <property type="match status" value="1"/>
</dbReference>
<dbReference type="InterPro" id="IPR035906">
    <property type="entry name" value="MetI-like_sf"/>
</dbReference>
<dbReference type="PROSITE" id="PS50928">
    <property type="entry name" value="ABC_TM1"/>
    <property type="match status" value="1"/>
</dbReference>
<evidence type="ECO:0000313" key="9">
    <source>
        <dbReference type="EMBL" id="PXY89881.1"/>
    </source>
</evidence>
<gene>
    <name evidence="9" type="ORF">DKK74_03480</name>
</gene>
<evidence type="ECO:0000259" key="8">
    <source>
        <dbReference type="PROSITE" id="PS50928"/>
    </source>
</evidence>
<evidence type="ECO:0000256" key="4">
    <source>
        <dbReference type="ARBA" id="ARBA00022692"/>
    </source>
</evidence>
<keyword evidence="2 7" id="KW-0813">Transport</keyword>
<dbReference type="PANTHER" id="PTHR43744:SF12">
    <property type="entry name" value="ABC TRANSPORTER PERMEASE PROTEIN MG189-RELATED"/>
    <property type="match status" value="1"/>
</dbReference>
<dbReference type="GO" id="GO:0005886">
    <property type="term" value="C:plasma membrane"/>
    <property type="evidence" value="ECO:0007669"/>
    <property type="project" value="UniProtKB-SubCell"/>
</dbReference>
<evidence type="ECO:0000256" key="2">
    <source>
        <dbReference type="ARBA" id="ARBA00022448"/>
    </source>
</evidence>
<feature type="transmembrane region" description="Helical" evidence="7">
    <location>
        <begin position="92"/>
        <end position="111"/>
    </location>
</feature>
<feature type="transmembrane region" description="Helical" evidence="7">
    <location>
        <begin position="21"/>
        <end position="43"/>
    </location>
</feature>
<dbReference type="InterPro" id="IPR000515">
    <property type="entry name" value="MetI-like"/>
</dbReference>
<feature type="transmembrane region" description="Helical" evidence="7">
    <location>
        <begin position="156"/>
        <end position="177"/>
    </location>
</feature>
<reference evidence="9 10" key="1">
    <citation type="submission" date="2018-05" db="EMBL/GenBank/DDBJ databases">
        <title>Reference genomes for bee gut microbiota database.</title>
        <authorList>
            <person name="Ellegaard K.M."/>
        </authorList>
    </citation>
    <scope>NUCLEOTIDE SEQUENCE [LARGE SCALE GENOMIC DNA]</scope>
    <source>
        <strain evidence="9 10">ESL0199</strain>
    </source>
</reference>
<keyword evidence="3" id="KW-1003">Cell membrane</keyword>
<name>A0A318MU88_9BIFI</name>
<keyword evidence="4 7" id="KW-0812">Transmembrane</keyword>
<proteinExistence type="inferred from homology"/>
<comment type="subcellular location">
    <subcellularLocation>
        <location evidence="1 7">Cell membrane</location>
        <topology evidence="1 7">Multi-pass membrane protein</topology>
    </subcellularLocation>
</comment>
<evidence type="ECO:0000256" key="7">
    <source>
        <dbReference type="RuleBase" id="RU363032"/>
    </source>
</evidence>
<feature type="transmembrane region" description="Helical" evidence="7">
    <location>
        <begin position="205"/>
        <end position="224"/>
    </location>
</feature>
<feature type="transmembrane region" description="Helical" evidence="7">
    <location>
        <begin position="262"/>
        <end position="284"/>
    </location>
</feature>
<sequence length="299" mass="33278">MSATRTSGVRRSAKRIQGNTSVFVYVVLILAMVYFLLPVWWLIVASTKSNSGLFFGAHGSMWFDKDFDLWKNISQLTTYQDGIYWRWIFNSFLYALVGGFGATVVAVMAGYGFSKFRFRGRNLYFNIVLGALMIPSTALVIPTFLLMSDIGMTNTIWAVLLPSLLNPMGVYLMRIYCMQSLPDEMIEAARVDGAGELRTFTQVSLPIMTPAITTVFLLSVVGAWNNFFLPQVVLTNPKLFPITVGLTQWQTKSQAGAASEQIWNLVTSGAFISIIPMVLAFLFLQRYWVGGLTAGSVKS</sequence>
<protein>
    <submittedName>
        <fullName evidence="9">ABC transporter permease</fullName>
    </submittedName>
</protein>
<dbReference type="Gene3D" id="1.10.3720.10">
    <property type="entry name" value="MetI-like"/>
    <property type="match status" value="1"/>
</dbReference>
<organism evidence="9 10">
    <name type="scientific">Bifidobacterium asteroides</name>
    <dbReference type="NCBI Taxonomy" id="1684"/>
    <lineage>
        <taxon>Bacteria</taxon>
        <taxon>Bacillati</taxon>
        <taxon>Actinomycetota</taxon>
        <taxon>Actinomycetes</taxon>
        <taxon>Bifidobacteriales</taxon>
        <taxon>Bifidobacteriaceae</taxon>
        <taxon>Bifidobacterium</taxon>
    </lineage>
</organism>
<evidence type="ECO:0000256" key="3">
    <source>
        <dbReference type="ARBA" id="ARBA00022475"/>
    </source>
</evidence>
<evidence type="ECO:0000313" key="10">
    <source>
        <dbReference type="Proteomes" id="UP000248128"/>
    </source>
</evidence>
<dbReference type="OrthoDB" id="2063054at2"/>
<dbReference type="EMBL" id="QGLK01000001">
    <property type="protein sequence ID" value="PXY89881.1"/>
    <property type="molecule type" value="Genomic_DNA"/>
</dbReference>
<feature type="transmembrane region" description="Helical" evidence="7">
    <location>
        <begin position="123"/>
        <end position="144"/>
    </location>
</feature>
<comment type="similarity">
    <text evidence="7">Belongs to the binding-protein-dependent transport system permease family.</text>
</comment>
<dbReference type="RefSeq" id="WP_110412751.1">
    <property type="nucleotide sequence ID" value="NZ_JAFMNU020000001.1"/>
</dbReference>
<dbReference type="AlphaFoldDB" id="A0A318MU88"/>
<evidence type="ECO:0000256" key="5">
    <source>
        <dbReference type="ARBA" id="ARBA00022989"/>
    </source>
</evidence>
<evidence type="ECO:0000256" key="1">
    <source>
        <dbReference type="ARBA" id="ARBA00004651"/>
    </source>
</evidence>
<dbReference type="GO" id="GO:0055085">
    <property type="term" value="P:transmembrane transport"/>
    <property type="evidence" value="ECO:0007669"/>
    <property type="project" value="InterPro"/>
</dbReference>
<keyword evidence="6 7" id="KW-0472">Membrane</keyword>
<dbReference type="Proteomes" id="UP000248128">
    <property type="component" value="Unassembled WGS sequence"/>
</dbReference>
<feature type="domain" description="ABC transmembrane type-1" evidence="8">
    <location>
        <begin position="88"/>
        <end position="284"/>
    </location>
</feature>
<comment type="caution">
    <text evidence="9">The sequence shown here is derived from an EMBL/GenBank/DDBJ whole genome shotgun (WGS) entry which is preliminary data.</text>
</comment>
<dbReference type="CDD" id="cd06261">
    <property type="entry name" value="TM_PBP2"/>
    <property type="match status" value="1"/>
</dbReference>
<accession>A0A318MU88</accession>
<dbReference type="PANTHER" id="PTHR43744">
    <property type="entry name" value="ABC TRANSPORTER PERMEASE PROTEIN MG189-RELATED-RELATED"/>
    <property type="match status" value="1"/>
</dbReference>